<dbReference type="GO" id="GO:0046394">
    <property type="term" value="P:carboxylic acid biosynthetic process"/>
    <property type="evidence" value="ECO:0007669"/>
    <property type="project" value="UniProtKB-ARBA"/>
</dbReference>
<comment type="similarity">
    <text evidence="2">Belongs to the class-IV pyridoxal-phosphate-dependent aminotransferase family.</text>
</comment>
<dbReference type="InterPro" id="IPR043132">
    <property type="entry name" value="BCAT-like_C"/>
</dbReference>
<reference evidence="3" key="1">
    <citation type="submission" date="2021-10" db="EMBL/GenBank/DDBJ databases">
        <title>Collection of gut derived symbiotic bacterial strains cultured from healthy donors.</title>
        <authorList>
            <person name="Lin H."/>
            <person name="Littmann E."/>
            <person name="Kohout C."/>
            <person name="Pamer E.G."/>
        </authorList>
    </citation>
    <scope>NUCLEOTIDE SEQUENCE</scope>
    <source>
        <strain evidence="3">DFI.4.48</strain>
    </source>
</reference>
<dbReference type="CDD" id="cd00449">
    <property type="entry name" value="PLPDE_IV"/>
    <property type="match status" value="1"/>
</dbReference>
<dbReference type="SUPFAM" id="SSF56752">
    <property type="entry name" value="D-aminoacid aminotransferase-like PLP-dependent enzymes"/>
    <property type="match status" value="1"/>
</dbReference>
<dbReference type="Pfam" id="PF01063">
    <property type="entry name" value="Aminotran_4"/>
    <property type="match status" value="1"/>
</dbReference>
<dbReference type="InterPro" id="IPR043131">
    <property type="entry name" value="BCAT-like_N"/>
</dbReference>
<dbReference type="InterPro" id="IPR050571">
    <property type="entry name" value="Class-IV_PLP-Dep_Aminotrnsfr"/>
</dbReference>
<dbReference type="AlphaFoldDB" id="A0AAW4VPQ5"/>
<dbReference type="InterPro" id="IPR036038">
    <property type="entry name" value="Aminotransferase-like"/>
</dbReference>
<dbReference type="EMBL" id="JAJDKZ010000035">
    <property type="protein sequence ID" value="MCB8611074.1"/>
    <property type="molecule type" value="Genomic_DNA"/>
</dbReference>
<organism evidence="3 4">
    <name type="scientific">Faecalibacillus faecis</name>
    <dbReference type="NCBI Taxonomy" id="1982628"/>
    <lineage>
        <taxon>Bacteria</taxon>
        <taxon>Bacillati</taxon>
        <taxon>Bacillota</taxon>
        <taxon>Erysipelotrichia</taxon>
        <taxon>Erysipelotrichales</taxon>
        <taxon>Coprobacillaceae</taxon>
        <taxon>Faecalibacillus</taxon>
    </lineage>
</organism>
<proteinExistence type="inferred from homology"/>
<dbReference type="RefSeq" id="WP_227279917.1">
    <property type="nucleotide sequence ID" value="NZ_JAJDKR010000035.1"/>
</dbReference>
<dbReference type="GO" id="GO:0008483">
    <property type="term" value="F:transaminase activity"/>
    <property type="evidence" value="ECO:0007669"/>
    <property type="project" value="UniProtKB-KW"/>
</dbReference>
<keyword evidence="3" id="KW-0032">Aminotransferase</keyword>
<dbReference type="PANTHER" id="PTHR42743">
    <property type="entry name" value="AMINO-ACID AMINOTRANSFERASE"/>
    <property type="match status" value="1"/>
</dbReference>
<evidence type="ECO:0000313" key="3">
    <source>
        <dbReference type="EMBL" id="MCB8611074.1"/>
    </source>
</evidence>
<comment type="caution">
    <text evidence="3">The sequence shown here is derived from an EMBL/GenBank/DDBJ whole genome shotgun (WGS) entry which is preliminary data.</text>
</comment>
<dbReference type="InterPro" id="IPR001544">
    <property type="entry name" value="Aminotrans_IV"/>
</dbReference>
<dbReference type="Proteomes" id="UP001198439">
    <property type="component" value="Unassembled WGS sequence"/>
</dbReference>
<dbReference type="Gene3D" id="3.20.10.10">
    <property type="entry name" value="D-amino Acid Aminotransferase, subunit A, domain 2"/>
    <property type="match status" value="1"/>
</dbReference>
<name>A0AAW4VPQ5_9FIRM</name>
<protein>
    <submittedName>
        <fullName evidence="3">Aminotransferase class IV</fullName>
    </submittedName>
</protein>
<evidence type="ECO:0000256" key="1">
    <source>
        <dbReference type="ARBA" id="ARBA00001933"/>
    </source>
</evidence>
<comment type="cofactor">
    <cofactor evidence="1">
        <name>pyridoxal 5'-phosphate</name>
        <dbReference type="ChEBI" id="CHEBI:597326"/>
    </cofactor>
</comment>
<dbReference type="Gene3D" id="3.30.470.10">
    <property type="match status" value="1"/>
</dbReference>
<dbReference type="PANTHER" id="PTHR42743:SF11">
    <property type="entry name" value="AMINODEOXYCHORISMATE LYASE"/>
    <property type="match status" value="1"/>
</dbReference>
<evidence type="ECO:0000256" key="2">
    <source>
        <dbReference type="ARBA" id="ARBA00009320"/>
    </source>
</evidence>
<evidence type="ECO:0000313" key="4">
    <source>
        <dbReference type="Proteomes" id="UP001198439"/>
    </source>
</evidence>
<gene>
    <name evidence="3" type="ORF">LJD69_10790</name>
</gene>
<accession>A0AAW4VPQ5</accession>
<keyword evidence="3" id="KW-0808">Transferase</keyword>
<sequence length="301" mass="34352">MSNNIIINGILKQNDGVGITIYSPSVRYGMILFEAMKLNYLGDENYSILNLKAHLERFNYSCKIMNFNNPYSNNDIEKMINKLVSANNPKKTMGVRIFAYYDHECNFLTEDPITIAVYLLDIFDIKSFKKCKLLISDYNKSINGMMPYGVKTSAHYAYSRVCVLKAKRCGFDDVVYLNDNNYITESSRSSLMIIKNNTVYFPLISDGVLSGITRKTIIDLCRIKKIECIEKSLTREDLYKADEIYLLGTSYGIVTVTNIDGFNVPEVSNSLGKKIRTEYENILTNKSKIGKQWLTYIIAGD</sequence>